<dbReference type="SUPFAM" id="SSF46785">
    <property type="entry name" value="Winged helix' DNA-binding domain"/>
    <property type="match status" value="1"/>
</dbReference>
<dbReference type="Gene3D" id="1.10.10.10">
    <property type="entry name" value="Winged helix-like DNA-binding domain superfamily/Winged helix DNA-binding domain"/>
    <property type="match status" value="1"/>
</dbReference>
<dbReference type="Proteomes" id="UP000280960">
    <property type="component" value="Chromosome"/>
</dbReference>
<feature type="domain" description="HTH lysR-type" evidence="1">
    <location>
        <begin position="23"/>
        <end position="83"/>
    </location>
</feature>
<dbReference type="EMBL" id="CP033169">
    <property type="protein sequence ID" value="AYO31133.1"/>
    <property type="molecule type" value="Genomic_DNA"/>
</dbReference>
<sequence>MELKYKIWLEKNGEQVFGDGIYRILVLVNRHGSINQAAQIEKMSYRQAWGKIKQIEDRLKVKLLERHKGGESGGGATLTPQGKMLVEAYGKLNEDMERLLETVSKRLDEILGNFKD</sequence>
<dbReference type="PANTHER" id="PTHR30432">
    <property type="entry name" value="TRANSCRIPTIONAL REGULATOR MODE"/>
    <property type="match status" value="1"/>
</dbReference>
<gene>
    <name evidence="2" type="ORF">D2962_11445</name>
</gene>
<protein>
    <submittedName>
        <fullName evidence="2">LysR family transcriptional regulator</fullName>
    </submittedName>
</protein>
<evidence type="ECO:0000313" key="3">
    <source>
        <dbReference type="Proteomes" id="UP000280960"/>
    </source>
</evidence>
<dbReference type="RefSeq" id="WP_120766212.1">
    <property type="nucleotide sequence ID" value="NZ_CP033169.1"/>
</dbReference>
<dbReference type="InterPro" id="IPR036390">
    <property type="entry name" value="WH_DNA-bd_sf"/>
</dbReference>
<organism evidence="2 3">
    <name type="scientific">Biomaibacter acetigenes</name>
    <dbReference type="NCBI Taxonomy" id="2316383"/>
    <lineage>
        <taxon>Bacteria</taxon>
        <taxon>Bacillati</taxon>
        <taxon>Bacillota</taxon>
        <taxon>Clostridia</taxon>
        <taxon>Thermosediminibacterales</taxon>
        <taxon>Tepidanaerobacteraceae</taxon>
        <taxon>Biomaibacter</taxon>
    </lineage>
</organism>
<dbReference type="InterPro" id="IPR000847">
    <property type="entry name" value="LysR_HTH_N"/>
</dbReference>
<dbReference type="InterPro" id="IPR051815">
    <property type="entry name" value="Molybdate_resp_trans_reg"/>
</dbReference>
<dbReference type="Pfam" id="PF00126">
    <property type="entry name" value="HTH_1"/>
    <property type="match status" value="1"/>
</dbReference>
<dbReference type="AlphaFoldDB" id="A0A3G2R6X2"/>
<dbReference type="KEGG" id="bacg:D2962_11445"/>
<evidence type="ECO:0000313" key="2">
    <source>
        <dbReference type="EMBL" id="AYO31133.1"/>
    </source>
</evidence>
<dbReference type="PANTHER" id="PTHR30432:SF1">
    <property type="entry name" value="DNA-BINDING TRANSCRIPTIONAL DUAL REGULATOR MODE"/>
    <property type="match status" value="1"/>
</dbReference>
<dbReference type="GO" id="GO:0003700">
    <property type="term" value="F:DNA-binding transcription factor activity"/>
    <property type="evidence" value="ECO:0007669"/>
    <property type="project" value="InterPro"/>
</dbReference>
<name>A0A3G2R6X2_9FIRM</name>
<accession>A0A3G2R6X2</accession>
<reference evidence="2 3" key="1">
    <citation type="submission" date="2018-10" db="EMBL/GenBank/DDBJ databases">
        <authorList>
            <person name="Zhang X."/>
        </authorList>
    </citation>
    <scope>NUCLEOTIDE SEQUENCE [LARGE SCALE GENOMIC DNA]</scope>
    <source>
        <strain evidence="2 3">SK-G1</strain>
    </source>
</reference>
<proteinExistence type="predicted"/>
<dbReference type="InterPro" id="IPR036388">
    <property type="entry name" value="WH-like_DNA-bd_sf"/>
</dbReference>
<evidence type="ECO:0000259" key="1">
    <source>
        <dbReference type="Pfam" id="PF00126"/>
    </source>
</evidence>
<keyword evidence="3" id="KW-1185">Reference proteome</keyword>